<dbReference type="InterPro" id="IPR018584">
    <property type="entry name" value="GT87"/>
</dbReference>
<feature type="transmembrane region" description="Helical" evidence="9">
    <location>
        <begin position="143"/>
        <end position="160"/>
    </location>
</feature>
<evidence type="ECO:0000256" key="6">
    <source>
        <dbReference type="ARBA" id="ARBA00023136"/>
    </source>
</evidence>
<evidence type="ECO:0000313" key="10">
    <source>
        <dbReference type="EMBL" id="XBH02653.1"/>
    </source>
</evidence>
<feature type="region of interest" description="Disordered" evidence="8">
    <location>
        <begin position="435"/>
        <end position="456"/>
    </location>
</feature>
<comment type="similarity">
    <text evidence="7">Belongs to the glycosyltransferase 87 family.</text>
</comment>
<keyword evidence="4 9" id="KW-0812">Transmembrane</keyword>
<evidence type="ECO:0000256" key="4">
    <source>
        <dbReference type="ARBA" id="ARBA00022692"/>
    </source>
</evidence>
<comment type="subcellular location">
    <subcellularLocation>
        <location evidence="1">Cell membrane</location>
        <topology evidence="1">Multi-pass membrane protein</topology>
    </subcellularLocation>
</comment>
<feature type="transmembrane region" description="Helical" evidence="9">
    <location>
        <begin position="402"/>
        <end position="420"/>
    </location>
</feature>
<evidence type="ECO:0000256" key="3">
    <source>
        <dbReference type="ARBA" id="ARBA00022679"/>
    </source>
</evidence>
<feature type="transmembrane region" description="Helical" evidence="9">
    <location>
        <begin position="20"/>
        <end position="36"/>
    </location>
</feature>
<reference evidence="10" key="1">
    <citation type="submission" date="2024-05" db="EMBL/GenBank/DDBJ databases">
        <title>Planctomycetes of the genus Singulisphaera possess chitinolytic capabilities.</title>
        <authorList>
            <person name="Ivanova A."/>
        </authorList>
    </citation>
    <scope>NUCLEOTIDE SEQUENCE</scope>
    <source>
        <strain evidence="10">Ch08T</strain>
    </source>
</reference>
<sequence>MLLAPRVAVPDFDRHFRRAVWITALITMIGAALVYADKAAEDRSAFIRWRHQVLQFWEGVNIYDEMRFPNPPIFPITIYPLTTLPPVTGALAWYTIKVALTAASVWLCFLMVRPTGERTLPSWIQGMVLLLSLRPILSDLHHGNNNLIILFLVVAALQAWRKGYDVLAGLTLALAISYKITPALFVPYFLYKRSWRTVGATMLGMVLFVLVIPSLILGPSFNLLCLKTWWYGMMTPYLLNDFVSPQEMNQSMIGVLTRLLTDGKTGTGRYDLHLDLNLVSWSPAFVKMLLKGLSIGLVGMLALLCRTKATRRDDPRLLGEFALIVLTMLFVSERSWKHHYVTLLLPYTYLVYRVGMPGPKWRRVALGGALALSAFLIASTSSEIGGHLAHGRGHKLAQGYGMFLWAGVVLYIATAWCVWVERRAGYADCTDIEPVSPERSTSAPHWVGKAQPTISS</sequence>
<feature type="transmembrane region" description="Helical" evidence="9">
    <location>
        <begin position="338"/>
        <end position="355"/>
    </location>
</feature>
<evidence type="ECO:0000256" key="9">
    <source>
        <dbReference type="SAM" id="Phobius"/>
    </source>
</evidence>
<dbReference type="EMBL" id="CP155447">
    <property type="protein sequence ID" value="XBH02653.1"/>
    <property type="molecule type" value="Genomic_DNA"/>
</dbReference>
<feature type="transmembrane region" description="Helical" evidence="9">
    <location>
        <begin position="284"/>
        <end position="305"/>
    </location>
</feature>
<keyword evidence="5 9" id="KW-1133">Transmembrane helix</keyword>
<evidence type="ECO:0000256" key="7">
    <source>
        <dbReference type="ARBA" id="ARBA00024033"/>
    </source>
</evidence>
<protein>
    <submittedName>
        <fullName evidence="10">Glycosyltransferase family 87 protein</fullName>
        <ecNumber evidence="10">2.4.-.-</ecNumber>
    </submittedName>
</protein>
<dbReference type="EC" id="2.4.-.-" evidence="10"/>
<gene>
    <name evidence="10" type="ORF">V5E97_30665</name>
</gene>
<dbReference type="RefSeq" id="WP_406695394.1">
    <property type="nucleotide sequence ID" value="NZ_CP155447.1"/>
</dbReference>
<dbReference type="GO" id="GO:0005886">
    <property type="term" value="C:plasma membrane"/>
    <property type="evidence" value="ECO:0007669"/>
    <property type="project" value="UniProtKB-SubCell"/>
</dbReference>
<feature type="transmembrane region" description="Helical" evidence="9">
    <location>
        <begin position="91"/>
        <end position="112"/>
    </location>
</feature>
<keyword evidence="6 9" id="KW-0472">Membrane</keyword>
<evidence type="ECO:0000256" key="5">
    <source>
        <dbReference type="ARBA" id="ARBA00022989"/>
    </source>
</evidence>
<dbReference type="AlphaFoldDB" id="A0AAU7CC27"/>
<evidence type="ECO:0000256" key="8">
    <source>
        <dbReference type="SAM" id="MobiDB-lite"/>
    </source>
</evidence>
<name>A0AAU7CC27_9BACT</name>
<dbReference type="Pfam" id="PF09594">
    <property type="entry name" value="GT87"/>
    <property type="match status" value="1"/>
</dbReference>
<feature type="transmembrane region" description="Helical" evidence="9">
    <location>
        <begin position="317"/>
        <end position="332"/>
    </location>
</feature>
<dbReference type="GO" id="GO:0016758">
    <property type="term" value="F:hexosyltransferase activity"/>
    <property type="evidence" value="ECO:0007669"/>
    <property type="project" value="InterPro"/>
</dbReference>
<feature type="transmembrane region" description="Helical" evidence="9">
    <location>
        <begin position="166"/>
        <end position="191"/>
    </location>
</feature>
<keyword evidence="3 10" id="KW-0808">Transferase</keyword>
<keyword evidence="2" id="KW-1003">Cell membrane</keyword>
<organism evidence="10">
    <name type="scientific">Singulisphaera sp. Ch08</name>
    <dbReference type="NCBI Taxonomy" id="3120278"/>
    <lineage>
        <taxon>Bacteria</taxon>
        <taxon>Pseudomonadati</taxon>
        <taxon>Planctomycetota</taxon>
        <taxon>Planctomycetia</taxon>
        <taxon>Isosphaerales</taxon>
        <taxon>Isosphaeraceae</taxon>
        <taxon>Singulisphaera</taxon>
    </lineage>
</organism>
<keyword evidence="10" id="KW-0328">Glycosyltransferase</keyword>
<feature type="transmembrane region" description="Helical" evidence="9">
    <location>
        <begin position="364"/>
        <end position="382"/>
    </location>
</feature>
<evidence type="ECO:0000256" key="1">
    <source>
        <dbReference type="ARBA" id="ARBA00004651"/>
    </source>
</evidence>
<evidence type="ECO:0000256" key="2">
    <source>
        <dbReference type="ARBA" id="ARBA00022475"/>
    </source>
</evidence>
<feature type="transmembrane region" description="Helical" evidence="9">
    <location>
        <begin position="203"/>
        <end position="230"/>
    </location>
</feature>
<proteinExistence type="inferred from homology"/>
<accession>A0AAU7CC27</accession>